<keyword evidence="1" id="KW-0472">Membrane</keyword>
<sequence length="67" mass="7366">MIKSVIKTLLLVVTVLLLAQFVPLVAQYQTILIIAALAYGLFGFITRSLLILFIIAAAVAAYFLHLF</sequence>
<reference evidence="2 3" key="1">
    <citation type="journal article" date="2016" name="Nat. Commun.">
        <title>Thousands of microbial genomes shed light on interconnected biogeochemical processes in an aquifer system.</title>
        <authorList>
            <person name="Anantharaman K."/>
            <person name="Brown C.T."/>
            <person name="Hug L.A."/>
            <person name="Sharon I."/>
            <person name="Castelle C.J."/>
            <person name="Probst A.J."/>
            <person name="Thomas B.C."/>
            <person name="Singh A."/>
            <person name="Wilkins M.J."/>
            <person name="Karaoz U."/>
            <person name="Brodie E.L."/>
            <person name="Williams K.H."/>
            <person name="Hubbard S.S."/>
            <person name="Banfield J.F."/>
        </authorList>
    </citation>
    <scope>NUCLEOTIDE SEQUENCE [LARGE SCALE GENOMIC DNA]</scope>
</reference>
<proteinExistence type="predicted"/>
<evidence type="ECO:0000313" key="3">
    <source>
        <dbReference type="Proteomes" id="UP000178585"/>
    </source>
</evidence>
<protein>
    <submittedName>
        <fullName evidence="2">Uncharacterized protein</fullName>
    </submittedName>
</protein>
<evidence type="ECO:0000256" key="1">
    <source>
        <dbReference type="SAM" id="Phobius"/>
    </source>
</evidence>
<keyword evidence="1" id="KW-1133">Transmembrane helix</keyword>
<dbReference type="AlphaFoldDB" id="A0A1F4Y0W0"/>
<keyword evidence="1" id="KW-0812">Transmembrane</keyword>
<dbReference type="EMBL" id="MEWZ01000004">
    <property type="protein sequence ID" value="OGC87521.1"/>
    <property type="molecule type" value="Genomic_DNA"/>
</dbReference>
<organism evidence="2 3">
    <name type="scientific">Candidatus Adlerbacteria bacterium RIFCSPLOWO2_01_FULL_54_21b</name>
    <dbReference type="NCBI Taxonomy" id="1797245"/>
    <lineage>
        <taxon>Bacteria</taxon>
        <taxon>Candidatus Adleribacteriota</taxon>
    </lineage>
</organism>
<comment type="caution">
    <text evidence="2">The sequence shown here is derived from an EMBL/GenBank/DDBJ whole genome shotgun (WGS) entry which is preliminary data.</text>
</comment>
<feature type="transmembrane region" description="Helical" evidence="1">
    <location>
        <begin position="37"/>
        <end position="64"/>
    </location>
</feature>
<dbReference type="STRING" id="1797245.A2949_02575"/>
<evidence type="ECO:0000313" key="2">
    <source>
        <dbReference type="EMBL" id="OGC87521.1"/>
    </source>
</evidence>
<gene>
    <name evidence="2" type="ORF">A2949_02575</name>
</gene>
<dbReference type="Proteomes" id="UP000178585">
    <property type="component" value="Unassembled WGS sequence"/>
</dbReference>
<name>A0A1F4Y0W0_9BACT</name>
<accession>A0A1F4Y0W0</accession>